<organism evidence="2 3">
    <name type="scientific">Massilia hydrophila</name>
    <dbReference type="NCBI Taxonomy" id="3044279"/>
    <lineage>
        <taxon>Bacteria</taxon>
        <taxon>Pseudomonadati</taxon>
        <taxon>Pseudomonadota</taxon>
        <taxon>Betaproteobacteria</taxon>
        <taxon>Burkholderiales</taxon>
        <taxon>Oxalobacteraceae</taxon>
        <taxon>Telluria group</taxon>
        <taxon>Massilia</taxon>
    </lineage>
</organism>
<protein>
    <submittedName>
        <fullName evidence="2">Uncharacterized protein</fullName>
    </submittedName>
</protein>
<reference evidence="2 3" key="1">
    <citation type="submission" date="2021-07" db="EMBL/GenBank/DDBJ databases">
        <title>Characterization of Violacein-producing bacteria and related species.</title>
        <authorList>
            <person name="Wilson H.S."/>
            <person name="De Leon M.E."/>
        </authorList>
    </citation>
    <scope>NUCLEOTIDE SEQUENCE [LARGE SCALE GENOMIC DNA]</scope>
    <source>
        <strain evidence="2 3">HSC-2F05</strain>
    </source>
</reference>
<accession>A0ABS7YDS0</accession>
<keyword evidence="3" id="KW-1185">Reference proteome</keyword>
<proteinExistence type="predicted"/>
<gene>
    <name evidence="2" type="ORF">LE190_11240</name>
</gene>
<comment type="caution">
    <text evidence="2">The sequence shown here is derived from an EMBL/GenBank/DDBJ whole genome shotgun (WGS) entry which is preliminary data.</text>
</comment>
<sequence length="78" mass="8393">MMILNESTEQASLAPASGEAGGVRRQRTDLRTRDLVNQAVASVPTLGLQRAAEFLATMNVPAEVAVRVLVYPSRRRAG</sequence>
<name>A0ABS7YDS0_9BURK</name>
<dbReference type="EMBL" id="JAHYBX010000003">
    <property type="protein sequence ID" value="MCA1856490.1"/>
    <property type="molecule type" value="Genomic_DNA"/>
</dbReference>
<feature type="compositionally biased region" description="Polar residues" evidence="1">
    <location>
        <begin position="1"/>
        <end position="11"/>
    </location>
</feature>
<evidence type="ECO:0000256" key="1">
    <source>
        <dbReference type="SAM" id="MobiDB-lite"/>
    </source>
</evidence>
<dbReference type="RefSeq" id="WP_225238766.1">
    <property type="nucleotide sequence ID" value="NZ_JAHYBX010000003.1"/>
</dbReference>
<feature type="region of interest" description="Disordered" evidence="1">
    <location>
        <begin position="1"/>
        <end position="29"/>
    </location>
</feature>
<evidence type="ECO:0000313" key="2">
    <source>
        <dbReference type="EMBL" id="MCA1856490.1"/>
    </source>
</evidence>
<evidence type="ECO:0000313" key="3">
    <source>
        <dbReference type="Proteomes" id="UP001198602"/>
    </source>
</evidence>
<dbReference type="Proteomes" id="UP001198602">
    <property type="component" value="Unassembled WGS sequence"/>
</dbReference>